<dbReference type="AlphaFoldDB" id="A0A840WLL0"/>
<evidence type="ECO:0000256" key="1">
    <source>
        <dbReference type="ARBA" id="ARBA00023002"/>
    </source>
</evidence>
<sequence length="347" mass="37910">MKMNPLGRTGLSVSEICLGSMTWGTQNDEAEGHAQIDRALERGVNFIDTAEMYPTTPPSRERQGRTEEIIGSWFAKTGRREDVILATKVIGKGTQIVRDGGPITPAVIHTAVEQSLHRLQTDYIDLYQLHWPNRGSYHFRQSWTFDPSGQDTAATLADLRATLEGLAEEVAAGRIRHIGVSNDSAWGIMTMLRLADEFGLPRIASVQNEYSLTYRPFDLDLAEVAHNEDVGLLAYSPLAAGLLTGKYADGVPKASRADVGSPNLGGRMTERVGPAVAAYNEVARAHDTTLTKMAIAFCLSRPFMTSAIIGATSLAQLDEVLDGADLEFTDAMNDDITAVYRAHPWPY</sequence>
<dbReference type="CDD" id="cd19094">
    <property type="entry name" value="AKR_Tas-like"/>
    <property type="match status" value="1"/>
</dbReference>
<dbReference type="GO" id="GO:0016491">
    <property type="term" value="F:oxidoreductase activity"/>
    <property type="evidence" value="ECO:0007669"/>
    <property type="project" value="UniProtKB-KW"/>
</dbReference>
<evidence type="ECO:0000313" key="4">
    <source>
        <dbReference type="Proteomes" id="UP000553766"/>
    </source>
</evidence>
<dbReference type="InterPro" id="IPR050523">
    <property type="entry name" value="AKR_Detox_Biosynth"/>
</dbReference>
<dbReference type="InterPro" id="IPR023210">
    <property type="entry name" value="NADP_OxRdtase_dom"/>
</dbReference>
<keyword evidence="4" id="KW-1185">Reference proteome</keyword>
<dbReference type="RefSeq" id="WP_184010023.1">
    <property type="nucleotide sequence ID" value="NZ_JACIJS010000004.1"/>
</dbReference>
<comment type="caution">
    <text evidence="3">The sequence shown here is derived from an EMBL/GenBank/DDBJ whole genome shotgun (WGS) entry which is preliminary data.</text>
</comment>
<dbReference type="Gene3D" id="3.20.20.100">
    <property type="entry name" value="NADP-dependent oxidoreductase domain"/>
    <property type="match status" value="1"/>
</dbReference>
<protein>
    <submittedName>
        <fullName evidence="3">Aryl-alcohol dehydrogenase-like predicted oxidoreductase</fullName>
    </submittedName>
</protein>
<keyword evidence="1" id="KW-0560">Oxidoreductase</keyword>
<dbReference type="Proteomes" id="UP000553766">
    <property type="component" value="Unassembled WGS sequence"/>
</dbReference>
<dbReference type="PANTHER" id="PTHR43364">
    <property type="entry name" value="NADH-SPECIFIC METHYLGLYOXAL REDUCTASE-RELATED"/>
    <property type="match status" value="1"/>
</dbReference>
<dbReference type="PANTHER" id="PTHR43364:SF4">
    <property type="entry name" value="NAD(P)-LINKED OXIDOREDUCTASE SUPERFAMILY PROTEIN"/>
    <property type="match status" value="1"/>
</dbReference>
<feature type="domain" description="NADP-dependent oxidoreductase" evidence="2">
    <location>
        <begin position="15"/>
        <end position="340"/>
    </location>
</feature>
<dbReference type="SUPFAM" id="SSF51430">
    <property type="entry name" value="NAD(P)-linked oxidoreductase"/>
    <property type="match status" value="1"/>
</dbReference>
<reference evidence="3 4" key="1">
    <citation type="submission" date="2020-08" db="EMBL/GenBank/DDBJ databases">
        <title>Genomic Encyclopedia of Type Strains, Phase IV (KMG-IV): sequencing the most valuable type-strain genomes for metagenomic binning, comparative biology and taxonomic classification.</title>
        <authorList>
            <person name="Goeker M."/>
        </authorList>
    </citation>
    <scope>NUCLEOTIDE SEQUENCE [LARGE SCALE GENOMIC DNA]</scope>
    <source>
        <strain evidence="3 4">DSM 103377</strain>
    </source>
</reference>
<accession>A0A840WLL0</accession>
<dbReference type="InterPro" id="IPR036812">
    <property type="entry name" value="NAD(P)_OxRdtase_dom_sf"/>
</dbReference>
<gene>
    <name evidence="3" type="ORF">FHS89_001433</name>
</gene>
<organism evidence="3 4">
    <name type="scientific">Rubricella aquisinus</name>
    <dbReference type="NCBI Taxonomy" id="2028108"/>
    <lineage>
        <taxon>Bacteria</taxon>
        <taxon>Pseudomonadati</taxon>
        <taxon>Pseudomonadota</taxon>
        <taxon>Alphaproteobacteria</taxon>
        <taxon>Rhodobacterales</taxon>
        <taxon>Paracoccaceae</taxon>
        <taxon>Rubricella</taxon>
    </lineage>
</organism>
<evidence type="ECO:0000313" key="3">
    <source>
        <dbReference type="EMBL" id="MBB5515421.1"/>
    </source>
</evidence>
<proteinExistence type="predicted"/>
<dbReference type="Pfam" id="PF00248">
    <property type="entry name" value="Aldo_ket_red"/>
    <property type="match status" value="1"/>
</dbReference>
<dbReference type="EMBL" id="JACIJS010000004">
    <property type="protein sequence ID" value="MBB5515421.1"/>
    <property type="molecule type" value="Genomic_DNA"/>
</dbReference>
<evidence type="ECO:0000259" key="2">
    <source>
        <dbReference type="Pfam" id="PF00248"/>
    </source>
</evidence>
<name>A0A840WLL0_9RHOB</name>